<feature type="region of interest" description="Disordered" evidence="1">
    <location>
        <begin position="203"/>
        <end position="230"/>
    </location>
</feature>
<reference evidence="2 3" key="1">
    <citation type="journal article" date="2024" name="Plant Biotechnol. J.">
        <title>Dendrobium thyrsiflorum genome and its molecular insights into genes involved in important horticultural traits.</title>
        <authorList>
            <person name="Chen B."/>
            <person name="Wang J.Y."/>
            <person name="Zheng P.J."/>
            <person name="Li K.L."/>
            <person name="Liang Y.M."/>
            <person name="Chen X.F."/>
            <person name="Zhang C."/>
            <person name="Zhao X."/>
            <person name="He X."/>
            <person name="Zhang G.Q."/>
            <person name="Liu Z.J."/>
            <person name="Xu Q."/>
        </authorList>
    </citation>
    <scope>NUCLEOTIDE SEQUENCE [LARGE SCALE GENOMIC DNA]</scope>
    <source>
        <strain evidence="2">GZMU011</strain>
    </source>
</reference>
<protein>
    <submittedName>
        <fullName evidence="2">Uncharacterized protein</fullName>
    </submittedName>
</protein>
<dbReference type="Proteomes" id="UP001552299">
    <property type="component" value="Unassembled WGS sequence"/>
</dbReference>
<keyword evidence="3" id="KW-1185">Reference proteome</keyword>
<dbReference type="EMBL" id="JANQDX010000009">
    <property type="protein sequence ID" value="KAL0919326.1"/>
    <property type="molecule type" value="Genomic_DNA"/>
</dbReference>
<evidence type="ECO:0000256" key="1">
    <source>
        <dbReference type="SAM" id="MobiDB-lite"/>
    </source>
</evidence>
<evidence type="ECO:0000313" key="2">
    <source>
        <dbReference type="EMBL" id="KAL0919326.1"/>
    </source>
</evidence>
<sequence length="333" mass="37818">MSTSMASSPKSSSYSRNFMHLLITKEMNLHSTLAKHYGLLIMEIFLKVEHEHDIFDTEAKTISPSIEIHLRSSLKLYISFPSLLFFGGFNISVRGRGSARVDRVVVGVPARYERKVAAAPFPYNVISIFSISLCRSFRVNNAWAVSLISNFVGTTTRSSQNVNQLKPVEEQASQPVGDDFMGANELSFEDNVYTIDQQGYLDINEDANDQPSETLMSRSKRSSYDVSRPNQRIKKRANIEKLTKFVAHHNENTEKFLSKYEKMCPVTIDECLDKLGSIEKNSTEVILVVHDVLMENPENKSTLMRWNGDLLQGWIEGVRSRHPHYYAASAWLP</sequence>
<evidence type="ECO:0000313" key="3">
    <source>
        <dbReference type="Proteomes" id="UP001552299"/>
    </source>
</evidence>
<proteinExistence type="predicted"/>
<comment type="caution">
    <text evidence="2">The sequence shown here is derived from an EMBL/GenBank/DDBJ whole genome shotgun (WGS) entry which is preliminary data.</text>
</comment>
<name>A0ABD0V9R7_DENTH</name>
<accession>A0ABD0V9R7</accession>
<organism evidence="2 3">
    <name type="scientific">Dendrobium thyrsiflorum</name>
    <name type="common">Pinecone-like raceme dendrobium</name>
    <name type="synonym">Orchid</name>
    <dbReference type="NCBI Taxonomy" id="117978"/>
    <lineage>
        <taxon>Eukaryota</taxon>
        <taxon>Viridiplantae</taxon>
        <taxon>Streptophyta</taxon>
        <taxon>Embryophyta</taxon>
        <taxon>Tracheophyta</taxon>
        <taxon>Spermatophyta</taxon>
        <taxon>Magnoliopsida</taxon>
        <taxon>Liliopsida</taxon>
        <taxon>Asparagales</taxon>
        <taxon>Orchidaceae</taxon>
        <taxon>Epidendroideae</taxon>
        <taxon>Malaxideae</taxon>
        <taxon>Dendrobiinae</taxon>
        <taxon>Dendrobium</taxon>
    </lineage>
</organism>
<dbReference type="AlphaFoldDB" id="A0ABD0V9R7"/>
<gene>
    <name evidence="2" type="ORF">M5K25_011414</name>
</gene>